<sequence length="728" mass="84636">MHKLFLNLYEFAPSPLKVIIAGISRQIRDVTKHFYDLEARRKNFLDSSFQPPFCFAPYFYGSGKTVFVKTFLDLAKELDDDILGKHIVSDTSTGPFSAVSNNSFLSKTKEAKLLYVSLSNLKPMLPEERNFKWALYYLFLKTAFLEMGLPEPEPLALFQELNLRTEVFVEKIRSVLGISPDRYLLFSFDEVGFLKLLVDTFSLQDTSHYQLAIYRDFFRIIRELCVQPCLFFMVAGRCQGVSIKYYVSSIVELRLIPLSPLEQNSVKEHLEKSSLNTVSISSILCSKRFLKVQFASLLFEYTGGVPGILVHLIGELLDCALENPHFLLTKKKFLSIVSRRDIAIRCVFPGVKRFRNLNQERESWMATLIVCALFHIRFETCESNREHTDSAATPMLDVVTDIIGLYHRFPTGCRDDCFEVLIPKLLVSCIGEVCKGKSFIQRIEDKNRLIGEDLRTKVAIKLLLRTLHSQPLDFFFRCESQYWEGLVAMQLFLHFSRLGMKSSLVSTLAQLSSVWREMDLEYSFNSPAFYSKMIDFSERSSKKPNPRKGWRRFIENTLEWNKIYLPFGKLYKGPDILFKLRGKTGKQYLLVGVICSRKWWAENMPWGLVYFACRHFLEPVRKQLLEKHRKWHCMLILLCPNMCHYHALRDTCCFSRGDTTPSHYVVPDKCELITLHPKDVYKFLCEDIWLNAKLDTNFFSRSTCDYHFVAEMEEMMSSLDFGLDCFSE</sequence>
<protein>
    <recommendedName>
        <fullName evidence="3">Archaeal ATPase</fullName>
    </recommendedName>
</protein>
<dbReference type="EMBL" id="JANCYU010000042">
    <property type="protein sequence ID" value="KAK4526703.1"/>
    <property type="molecule type" value="Genomic_DNA"/>
</dbReference>
<dbReference type="Proteomes" id="UP001300502">
    <property type="component" value="Unassembled WGS sequence"/>
</dbReference>
<gene>
    <name evidence="1" type="ORF">GAYE_SCF26G4619</name>
</gene>
<proteinExistence type="predicted"/>
<dbReference type="AlphaFoldDB" id="A0AAV9IHB9"/>
<organism evidence="1 2">
    <name type="scientific">Galdieria yellowstonensis</name>
    <dbReference type="NCBI Taxonomy" id="3028027"/>
    <lineage>
        <taxon>Eukaryota</taxon>
        <taxon>Rhodophyta</taxon>
        <taxon>Bangiophyceae</taxon>
        <taxon>Galdieriales</taxon>
        <taxon>Galdieriaceae</taxon>
        <taxon>Galdieria</taxon>
    </lineage>
</organism>
<evidence type="ECO:0000313" key="2">
    <source>
        <dbReference type="Proteomes" id="UP001300502"/>
    </source>
</evidence>
<evidence type="ECO:0000313" key="1">
    <source>
        <dbReference type="EMBL" id="KAK4526703.1"/>
    </source>
</evidence>
<accession>A0AAV9IHB9</accession>
<comment type="caution">
    <text evidence="1">The sequence shown here is derived from an EMBL/GenBank/DDBJ whole genome shotgun (WGS) entry which is preliminary data.</text>
</comment>
<keyword evidence="2" id="KW-1185">Reference proteome</keyword>
<evidence type="ECO:0008006" key="3">
    <source>
        <dbReference type="Google" id="ProtNLM"/>
    </source>
</evidence>
<reference evidence="1 2" key="1">
    <citation type="submission" date="2022-07" db="EMBL/GenBank/DDBJ databases">
        <title>Genome-wide signatures of adaptation to extreme environments.</title>
        <authorList>
            <person name="Cho C.H."/>
            <person name="Yoon H.S."/>
        </authorList>
    </citation>
    <scope>NUCLEOTIDE SEQUENCE [LARGE SCALE GENOMIC DNA]</scope>
    <source>
        <strain evidence="1 2">108.79 E11</strain>
    </source>
</reference>
<name>A0AAV9IHB9_9RHOD</name>